<evidence type="ECO:0000256" key="1">
    <source>
        <dbReference type="SAM" id="Phobius"/>
    </source>
</evidence>
<accession>A0ABT6TKM5</accession>
<evidence type="ECO:0000313" key="3">
    <source>
        <dbReference type="Proteomes" id="UP001161691"/>
    </source>
</evidence>
<name>A0ABT6TKM5_9BACL</name>
<protein>
    <submittedName>
        <fullName evidence="2">Uncharacterized protein</fullName>
    </submittedName>
</protein>
<evidence type="ECO:0000313" key="2">
    <source>
        <dbReference type="EMBL" id="MDI4647403.1"/>
    </source>
</evidence>
<feature type="transmembrane region" description="Helical" evidence="1">
    <location>
        <begin position="20"/>
        <end position="40"/>
    </location>
</feature>
<dbReference type="EMBL" id="JAGRPV010000001">
    <property type="protein sequence ID" value="MDI4647403.1"/>
    <property type="molecule type" value="Genomic_DNA"/>
</dbReference>
<organism evidence="2 3">
    <name type="scientific">Cohnella hashimotonis</name>
    <dbReference type="NCBI Taxonomy" id="2826895"/>
    <lineage>
        <taxon>Bacteria</taxon>
        <taxon>Bacillati</taxon>
        <taxon>Bacillota</taxon>
        <taxon>Bacilli</taxon>
        <taxon>Bacillales</taxon>
        <taxon>Paenibacillaceae</taxon>
        <taxon>Cohnella</taxon>
    </lineage>
</organism>
<comment type="caution">
    <text evidence="2">The sequence shown here is derived from an EMBL/GenBank/DDBJ whole genome shotgun (WGS) entry which is preliminary data.</text>
</comment>
<dbReference type="RefSeq" id="WP_282910169.1">
    <property type="nucleotide sequence ID" value="NZ_JAGRPV010000001.1"/>
</dbReference>
<proteinExistence type="predicted"/>
<dbReference type="Proteomes" id="UP001161691">
    <property type="component" value="Unassembled WGS sequence"/>
</dbReference>
<keyword evidence="1" id="KW-0812">Transmembrane</keyword>
<sequence length="91" mass="10231">MNEDIDQVAKLAQLAEKYGVALIFALIFLVTMLYVMRLVVTGRLVPRSLFDKVEQDKDELLSALFEQEETYRALAGAVKNIKKDDPGERGA</sequence>
<keyword evidence="1" id="KW-1133">Transmembrane helix</keyword>
<keyword evidence="1" id="KW-0472">Membrane</keyword>
<keyword evidence="3" id="KW-1185">Reference proteome</keyword>
<gene>
    <name evidence="2" type="ORF">KB449_20695</name>
</gene>
<reference evidence="2" key="1">
    <citation type="submission" date="2023-04" db="EMBL/GenBank/DDBJ databases">
        <title>Comparative genomic analysis of Cohnella hashimotonis sp. nov., isolated from the International Space Station.</title>
        <authorList>
            <person name="Venkateswaran K."/>
            <person name="Simpson A."/>
        </authorList>
    </citation>
    <scope>NUCLEOTIDE SEQUENCE</scope>
    <source>
        <strain evidence="2">F6_2S_P_1</strain>
    </source>
</reference>